<dbReference type="KEGG" id="boa:Bovatus_04465"/>
<dbReference type="EMBL" id="VWLX01000002">
    <property type="protein sequence ID" value="KAA3808456.1"/>
    <property type="molecule type" value="Genomic_DNA"/>
</dbReference>
<reference evidence="3" key="3">
    <citation type="submission" date="2022-10" db="EMBL/GenBank/DDBJ databases">
        <title>Human gut microbiome strain richness.</title>
        <authorList>
            <person name="Chen-Liaw A."/>
        </authorList>
    </citation>
    <scope>NUCLEOTIDE SEQUENCE</scope>
    <source>
        <strain evidence="3">F7_m1001271B151109d0_201107</strain>
    </source>
</reference>
<dbReference type="AlphaFoldDB" id="A0A395VRR9"/>
<evidence type="ECO:0000313" key="6">
    <source>
        <dbReference type="Proteomes" id="UP000424805"/>
    </source>
</evidence>
<reference evidence="6 7" key="2">
    <citation type="journal article" date="2019" name="Nat. Med.">
        <title>A library of human gut bacterial isolates paired with longitudinal multiomics data enables mechanistic microbiome research.</title>
        <authorList>
            <person name="Poyet M."/>
            <person name="Groussin M."/>
            <person name="Gibbons S.M."/>
            <person name="Avila-Pacheco J."/>
            <person name="Jiang X."/>
            <person name="Kearney S.M."/>
            <person name="Perrotta A.R."/>
            <person name="Berdy B."/>
            <person name="Zhao S."/>
            <person name="Lieberman T.D."/>
            <person name="Swanson P.K."/>
            <person name="Smith M."/>
            <person name="Roesemann S."/>
            <person name="Alexander J.E."/>
            <person name="Rich S.A."/>
            <person name="Livny J."/>
            <person name="Vlamakis H."/>
            <person name="Clish C."/>
            <person name="Bullock K."/>
            <person name="Deik A."/>
            <person name="Scott J."/>
            <person name="Pierce K.A."/>
            <person name="Xavier R.J."/>
            <person name="Alm E.J."/>
        </authorList>
    </citation>
    <scope>NUCLEOTIDE SEQUENCE [LARGE SCALE GENOMIC DNA]</scope>
    <source>
        <strain evidence="2 6">BIOML-A15</strain>
        <strain evidence="1 7">BIOML-A183</strain>
    </source>
</reference>
<dbReference type="Gene3D" id="2.60.40.1930">
    <property type="match status" value="1"/>
</dbReference>
<dbReference type="EMBL" id="QRVZ01000020">
    <property type="protein sequence ID" value="RGS80888.1"/>
    <property type="molecule type" value="Genomic_DNA"/>
</dbReference>
<protein>
    <recommendedName>
        <fullName evidence="8">TonB-dependent receptor</fullName>
    </recommendedName>
</protein>
<evidence type="ECO:0000313" key="1">
    <source>
        <dbReference type="EMBL" id="KAA3808456.1"/>
    </source>
</evidence>
<dbReference type="Proteomes" id="UP000266492">
    <property type="component" value="Unassembled WGS sequence"/>
</dbReference>
<proteinExistence type="predicted"/>
<gene>
    <name evidence="4" type="ORF">DWX70_20195</name>
    <name evidence="2" type="ORF">F3B90_25985</name>
    <name evidence="1" type="ORF">F3F51_03550</name>
    <name evidence="3" type="ORF">PO240_01685</name>
</gene>
<evidence type="ECO:0000313" key="3">
    <source>
        <dbReference type="EMBL" id="MDC2406581.1"/>
    </source>
</evidence>
<accession>A0A395VRR9</accession>
<dbReference type="EMBL" id="JAQNWR010000001">
    <property type="protein sequence ID" value="MDC2406581.1"/>
    <property type="molecule type" value="Genomic_DNA"/>
</dbReference>
<comment type="caution">
    <text evidence="4">The sequence shown here is derived from an EMBL/GenBank/DDBJ whole genome shotgun (WGS) entry which is preliminary data.</text>
</comment>
<sequence length="843" mass="95518">MEHITKIKTVFAILLLYIIIVPPLYAQSISVRSLPGYVKAINQFNQLNPQEKVYLHFDNTGYYLGDTIWFKAYVVFAEQLRPTTLSKVLHVELLTPQGMVVDDRQLKLENGECHGEFALSSRYHSGFYEVRAYTRSMLNFGDDCIFSRVFPVYDSPEIEGHYTDRKMDSGFGLKDERKKNTKAKKVNLSFYPEGGNAVVGLRSRIGFKATGENGEDLNITGAVYDSSGELVSYFSTYHQGMGFFEMIPDKTTYKIVADYDGKKYDFAFSNIISSGYVMRVTDLDAETYQVHLQKSPDLPADTLAVSVSCRGTVYSAEALILGDKPYIYQLDKGKLPAGCLQFTLYNQDGKILADRLAFNRAPLEYCRVTVEADKPFYKPLEKVRLSLAVKDLSGNPVSGSFSLSVRDAGTEIHTGYHENILTDLLLSSEIRGYIAHPMQYFGTDDRSNRMKLDLLMMVQGWRRYNWQVMAGVSPFHVAHYAEEGLPVSGVVKSLLKNKVEANVDVVFWIVKDSASFHGHCKTDKKGRFHFLLPDHAAVDGEWQLALSVTSKGKPKHCRIMLDRLFSPEARSYSISDFQVKDTVIVFADTSDSLANSNVLGMIQNLPQVVIKKKQIKNEIFPDLVCDVEKDISRLMDQGKDYPGTLGEYMERNISAVNMVDTAYTYANSAICYILDGGGSVNPRKGIGASDHPIENIKTIEVYDGNLRAWIVRNIDSNYGYYPPSDPTSDFYSMRHLHDAVFQANQRLVLFIVRLYNDVLHDKYKKGMRYTFFKAFSPVREFYQVNHSNSVPGDIDFRRTLYWNPDVRTDNNGKVNVSFYNNATCRQMTINAEGINRGKCIIKE</sequence>
<dbReference type="RefSeq" id="WP_004301665.1">
    <property type="nucleotide sequence ID" value="NZ_BAABYJ010000003.1"/>
</dbReference>
<evidence type="ECO:0000313" key="4">
    <source>
        <dbReference type="EMBL" id="RGS80888.1"/>
    </source>
</evidence>
<dbReference type="Proteomes" id="UP000424805">
    <property type="component" value="Unassembled WGS sequence"/>
</dbReference>
<dbReference type="Proteomes" id="UP000460135">
    <property type="component" value="Unassembled WGS sequence"/>
</dbReference>
<dbReference type="GeneID" id="29456028"/>
<dbReference type="EMBL" id="VWFP01000051">
    <property type="protein sequence ID" value="KAA4618914.1"/>
    <property type="molecule type" value="Genomic_DNA"/>
</dbReference>
<evidence type="ECO:0000313" key="2">
    <source>
        <dbReference type="EMBL" id="KAA4618914.1"/>
    </source>
</evidence>
<name>A0A395VRR9_BACOV</name>
<evidence type="ECO:0000313" key="7">
    <source>
        <dbReference type="Proteomes" id="UP000460135"/>
    </source>
</evidence>
<organism evidence="4 5">
    <name type="scientific">Bacteroides ovatus</name>
    <dbReference type="NCBI Taxonomy" id="28116"/>
    <lineage>
        <taxon>Bacteria</taxon>
        <taxon>Pseudomonadati</taxon>
        <taxon>Bacteroidota</taxon>
        <taxon>Bacteroidia</taxon>
        <taxon>Bacteroidales</taxon>
        <taxon>Bacteroidaceae</taxon>
        <taxon>Bacteroides</taxon>
    </lineage>
</organism>
<evidence type="ECO:0000313" key="5">
    <source>
        <dbReference type="Proteomes" id="UP000266492"/>
    </source>
</evidence>
<reference evidence="4 5" key="1">
    <citation type="submission" date="2018-08" db="EMBL/GenBank/DDBJ databases">
        <title>A genome reference for cultivated species of the human gut microbiota.</title>
        <authorList>
            <person name="Zou Y."/>
            <person name="Xue W."/>
            <person name="Luo G."/>
        </authorList>
    </citation>
    <scope>NUCLEOTIDE SEQUENCE [LARGE SCALE GENOMIC DNA]</scope>
    <source>
        <strain evidence="4 5">AF20-9LB</strain>
    </source>
</reference>
<dbReference type="Proteomes" id="UP001214017">
    <property type="component" value="Unassembled WGS sequence"/>
</dbReference>
<evidence type="ECO:0008006" key="8">
    <source>
        <dbReference type="Google" id="ProtNLM"/>
    </source>
</evidence>